<evidence type="ECO:0000256" key="1">
    <source>
        <dbReference type="SAM" id="SignalP"/>
    </source>
</evidence>
<dbReference type="Pfam" id="PF02469">
    <property type="entry name" value="Fasciclin"/>
    <property type="match status" value="1"/>
</dbReference>
<dbReference type="RefSeq" id="WP_188501300.1">
    <property type="nucleotide sequence ID" value="NZ_BMFP01000003.1"/>
</dbReference>
<proteinExistence type="predicted"/>
<accession>A0ABQ1W4X0</accession>
<organism evidence="3 4">
    <name type="scientific">Pontibacter amylolyticus</name>
    <dbReference type="NCBI Taxonomy" id="1424080"/>
    <lineage>
        <taxon>Bacteria</taxon>
        <taxon>Pseudomonadati</taxon>
        <taxon>Bacteroidota</taxon>
        <taxon>Cytophagia</taxon>
        <taxon>Cytophagales</taxon>
        <taxon>Hymenobacteraceae</taxon>
        <taxon>Pontibacter</taxon>
    </lineage>
</organism>
<dbReference type="Gene3D" id="2.30.180.10">
    <property type="entry name" value="FAS1 domain"/>
    <property type="match status" value="1"/>
</dbReference>
<evidence type="ECO:0000259" key="2">
    <source>
        <dbReference type="PROSITE" id="PS50213"/>
    </source>
</evidence>
<gene>
    <name evidence="3" type="ORF">GCM10011323_18980</name>
</gene>
<dbReference type="PROSITE" id="PS50213">
    <property type="entry name" value="FAS1"/>
    <property type="match status" value="1"/>
</dbReference>
<feature type="domain" description="FAS1" evidence="2">
    <location>
        <begin position="53"/>
        <end position="185"/>
    </location>
</feature>
<dbReference type="SMART" id="SM00554">
    <property type="entry name" value="FAS1"/>
    <property type="match status" value="1"/>
</dbReference>
<keyword evidence="1" id="KW-0732">Signal</keyword>
<dbReference type="InterPro" id="IPR000782">
    <property type="entry name" value="FAS1_domain"/>
</dbReference>
<protein>
    <recommendedName>
        <fullName evidence="2">FAS1 domain-containing protein</fullName>
    </recommendedName>
</protein>
<dbReference type="PROSITE" id="PS51257">
    <property type="entry name" value="PROKAR_LIPOPROTEIN"/>
    <property type="match status" value="1"/>
</dbReference>
<sequence>MKKLSILFLSALFLYGCNTNEQATESEEGVTTDTEMATADETMTTDDAMTAGSKDIVALASETPSLSTLVQALQAADLEGALQGAGPYTVFAPTNEAFAALPAGTLENLLKPENKQQLVDILTYHVVEGNVKSTDLSNGMSAKTLNGADLKVMLNGSSVKINDATVTMPDVAASNGVVHVIDKVMLPPSM</sequence>
<evidence type="ECO:0000313" key="4">
    <source>
        <dbReference type="Proteomes" id="UP000634043"/>
    </source>
</evidence>
<keyword evidence="4" id="KW-1185">Reference proteome</keyword>
<dbReference type="PANTHER" id="PTHR10900:SF77">
    <property type="entry name" value="FI19380P1"/>
    <property type="match status" value="1"/>
</dbReference>
<evidence type="ECO:0000313" key="3">
    <source>
        <dbReference type="EMBL" id="GGG14763.1"/>
    </source>
</evidence>
<dbReference type="Proteomes" id="UP000634043">
    <property type="component" value="Unassembled WGS sequence"/>
</dbReference>
<dbReference type="SUPFAM" id="SSF82153">
    <property type="entry name" value="FAS1 domain"/>
    <property type="match status" value="1"/>
</dbReference>
<dbReference type="InterPro" id="IPR036378">
    <property type="entry name" value="FAS1_dom_sf"/>
</dbReference>
<dbReference type="InterPro" id="IPR050904">
    <property type="entry name" value="Adhesion/Biosynth-related"/>
</dbReference>
<name>A0ABQ1W4X0_9BACT</name>
<comment type="caution">
    <text evidence="3">The sequence shown here is derived from an EMBL/GenBank/DDBJ whole genome shotgun (WGS) entry which is preliminary data.</text>
</comment>
<feature type="signal peptide" evidence="1">
    <location>
        <begin position="1"/>
        <end position="23"/>
    </location>
</feature>
<dbReference type="PANTHER" id="PTHR10900">
    <property type="entry name" value="PERIOSTIN-RELATED"/>
    <property type="match status" value="1"/>
</dbReference>
<dbReference type="EMBL" id="BMFP01000003">
    <property type="protein sequence ID" value="GGG14763.1"/>
    <property type="molecule type" value="Genomic_DNA"/>
</dbReference>
<reference evidence="4" key="1">
    <citation type="journal article" date="2019" name="Int. J. Syst. Evol. Microbiol.">
        <title>The Global Catalogue of Microorganisms (GCM) 10K type strain sequencing project: providing services to taxonomists for standard genome sequencing and annotation.</title>
        <authorList>
            <consortium name="The Broad Institute Genomics Platform"/>
            <consortium name="The Broad Institute Genome Sequencing Center for Infectious Disease"/>
            <person name="Wu L."/>
            <person name="Ma J."/>
        </authorList>
    </citation>
    <scope>NUCLEOTIDE SEQUENCE [LARGE SCALE GENOMIC DNA]</scope>
    <source>
        <strain evidence="4">CGMCC 1.12749</strain>
    </source>
</reference>
<feature type="chain" id="PRO_5045826314" description="FAS1 domain-containing protein" evidence="1">
    <location>
        <begin position="24"/>
        <end position="190"/>
    </location>
</feature>